<dbReference type="SUPFAM" id="SSF54427">
    <property type="entry name" value="NTF2-like"/>
    <property type="match status" value="1"/>
</dbReference>
<dbReference type="Pfam" id="PF07366">
    <property type="entry name" value="SnoaL"/>
    <property type="match status" value="1"/>
</dbReference>
<dbReference type="OrthoDB" id="5181013at2"/>
<protein>
    <submittedName>
        <fullName evidence="1">Steroid delta-isomerase-like uncharacterized protein</fullName>
    </submittedName>
</protein>
<sequence>MTTVEHPLADLFVEMVNTHDPDLVDRFIAEDYLNHNAVVADGREANRRFWAAFFTGLPDVAVTREDLVVSGDRVVGRFTYRGTHTGDLLGIPAGGAAVEMRTIDIWRVRDGLFVEHWDELNLMEVYQQVGVLPRLGGAEA</sequence>
<reference evidence="1 2" key="1">
    <citation type="submission" date="2018-03" db="EMBL/GenBank/DDBJ databases">
        <title>Genomic Encyclopedia of Archaeal and Bacterial Type Strains, Phase II (KMG-II): from individual species to whole genera.</title>
        <authorList>
            <person name="Goeker M."/>
        </authorList>
    </citation>
    <scope>NUCLEOTIDE SEQUENCE [LARGE SCALE GENOMIC DNA]</scope>
    <source>
        <strain evidence="1 2">DSM 44720</strain>
    </source>
</reference>
<dbReference type="InterPro" id="IPR009959">
    <property type="entry name" value="Cyclase_SnoaL-like"/>
</dbReference>
<dbReference type="PANTHER" id="PTHR38436">
    <property type="entry name" value="POLYKETIDE CYCLASE SNOAL-LIKE DOMAIN"/>
    <property type="match status" value="1"/>
</dbReference>
<dbReference type="Proteomes" id="UP000239494">
    <property type="component" value="Unassembled WGS sequence"/>
</dbReference>
<name>A0A2T0T7B0_9PSEU</name>
<comment type="caution">
    <text evidence="1">The sequence shown here is derived from an EMBL/GenBank/DDBJ whole genome shotgun (WGS) entry which is preliminary data.</text>
</comment>
<gene>
    <name evidence="1" type="ORF">CLV43_105305</name>
</gene>
<keyword evidence="2" id="KW-1185">Reference proteome</keyword>
<dbReference type="GO" id="GO:0016853">
    <property type="term" value="F:isomerase activity"/>
    <property type="evidence" value="ECO:0007669"/>
    <property type="project" value="UniProtKB-KW"/>
</dbReference>
<dbReference type="RefSeq" id="WP_106188559.1">
    <property type="nucleotide sequence ID" value="NZ_PVTF01000005.1"/>
</dbReference>
<evidence type="ECO:0000313" key="1">
    <source>
        <dbReference type="EMBL" id="PRY41547.1"/>
    </source>
</evidence>
<organism evidence="1 2">
    <name type="scientific">Umezawaea tangerina</name>
    <dbReference type="NCBI Taxonomy" id="84725"/>
    <lineage>
        <taxon>Bacteria</taxon>
        <taxon>Bacillati</taxon>
        <taxon>Actinomycetota</taxon>
        <taxon>Actinomycetes</taxon>
        <taxon>Pseudonocardiales</taxon>
        <taxon>Pseudonocardiaceae</taxon>
        <taxon>Umezawaea</taxon>
    </lineage>
</organism>
<keyword evidence="1" id="KW-0413">Isomerase</keyword>
<dbReference type="Gene3D" id="3.10.450.50">
    <property type="match status" value="1"/>
</dbReference>
<accession>A0A2T0T7B0</accession>
<dbReference type="AlphaFoldDB" id="A0A2T0T7B0"/>
<evidence type="ECO:0000313" key="2">
    <source>
        <dbReference type="Proteomes" id="UP000239494"/>
    </source>
</evidence>
<dbReference type="GO" id="GO:0030638">
    <property type="term" value="P:polyketide metabolic process"/>
    <property type="evidence" value="ECO:0007669"/>
    <property type="project" value="InterPro"/>
</dbReference>
<dbReference type="InterPro" id="IPR032710">
    <property type="entry name" value="NTF2-like_dom_sf"/>
</dbReference>
<dbReference type="EMBL" id="PVTF01000005">
    <property type="protein sequence ID" value="PRY41547.1"/>
    <property type="molecule type" value="Genomic_DNA"/>
</dbReference>
<proteinExistence type="predicted"/>
<dbReference type="PANTHER" id="PTHR38436:SF1">
    <property type="entry name" value="ESTER CYCLASE"/>
    <property type="match status" value="1"/>
</dbReference>